<keyword evidence="3 5" id="KW-1133">Transmembrane helix</keyword>
<dbReference type="PANTHER" id="PTHR28128:SF1">
    <property type="entry name" value="GOLGI APPARATUS MEMBRANE PROTEIN TVP15"/>
    <property type="match status" value="1"/>
</dbReference>
<evidence type="ECO:0000256" key="4">
    <source>
        <dbReference type="ARBA" id="ARBA00023136"/>
    </source>
</evidence>
<keyword evidence="4 5" id="KW-0472">Membrane</keyword>
<keyword evidence="7" id="KW-1185">Reference proteome</keyword>
<keyword evidence="2 5" id="KW-0812">Transmembrane</keyword>
<feature type="transmembrane region" description="Helical" evidence="5">
    <location>
        <begin position="64"/>
        <end position="81"/>
    </location>
</feature>
<dbReference type="EMBL" id="MCFI01000006">
    <property type="protein sequence ID" value="ORY84427.1"/>
    <property type="molecule type" value="Genomic_DNA"/>
</dbReference>
<feature type="transmembrane region" description="Helical" evidence="5">
    <location>
        <begin position="87"/>
        <end position="106"/>
    </location>
</feature>
<dbReference type="RefSeq" id="XP_040726445.1">
    <property type="nucleotide sequence ID" value="XM_040869044.1"/>
</dbReference>
<evidence type="ECO:0000256" key="5">
    <source>
        <dbReference type="SAM" id="Phobius"/>
    </source>
</evidence>
<reference evidence="6 7" key="1">
    <citation type="submission" date="2016-07" db="EMBL/GenBank/DDBJ databases">
        <title>Pervasive Adenine N6-methylation of Active Genes in Fungi.</title>
        <authorList>
            <consortium name="DOE Joint Genome Institute"/>
            <person name="Mondo S.J."/>
            <person name="Dannebaum R.O."/>
            <person name="Kuo R.C."/>
            <person name="Labutti K."/>
            <person name="Haridas S."/>
            <person name="Kuo A."/>
            <person name="Salamov A."/>
            <person name="Ahrendt S.R."/>
            <person name="Lipzen A."/>
            <person name="Sullivan W."/>
            <person name="Andreopoulos W.B."/>
            <person name="Clum A."/>
            <person name="Lindquist E."/>
            <person name="Daum C."/>
            <person name="Ramamoorthy G.K."/>
            <person name="Gryganskyi A."/>
            <person name="Culley D."/>
            <person name="Magnuson J.K."/>
            <person name="James T.Y."/>
            <person name="O'Malley M.A."/>
            <person name="Stajich J.E."/>
            <person name="Spatafora J.W."/>
            <person name="Visel A."/>
            <person name="Grigoriev I.V."/>
        </authorList>
    </citation>
    <scope>NUCLEOTIDE SEQUENCE [LARGE SCALE GENOMIC DNA]</scope>
    <source>
        <strain evidence="6 7">12-1054</strain>
    </source>
</reference>
<evidence type="ECO:0000256" key="3">
    <source>
        <dbReference type="ARBA" id="ARBA00022989"/>
    </source>
</evidence>
<dbReference type="InterPro" id="IPR013714">
    <property type="entry name" value="Golgi_TVP15"/>
</dbReference>
<sequence length="133" mass="14512">MDLELVFKGANLGASMIMLLGGLSQFFTGGFKLFIISGYIMAFAVITAALEFTTHPIVVKYCSFLFSFLGRGLFYIFVGGLTLNQSALSIIAASLLILLGIVYIGMEFSPQIERPLNMRDPDEALDDEIEGIV</sequence>
<protein>
    <submittedName>
        <fullName evidence="6">Golgi apparatus membrane protein TVP15</fullName>
    </submittedName>
</protein>
<feature type="transmembrane region" description="Helical" evidence="5">
    <location>
        <begin position="33"/>
        <end position="52"/>
    </location>
</feature>
<dbReference type="OrthoDB" id="423534at2759"/>
<organism evidence="6 7">
    <name type="scientific">Protomyces lactucae-debilis</name>
    <dbReference type="NCBI Taxonomy" id="2754530"/>
    <lineage>
        <taxon>Eukaryota</taxon>
        <taxon>Fungi</taxon>
        <taxon>Dikarya</taxon>
        <taxon>Ascomycota</taxon>
        <taxon>Taphrinomycotina</taxon>
        <taxon>Taphrinomycetes</taxon>
        <taxon>Taphrinales</taxon>
        <taxon>Protomycetaceae</taxon>
        <taxon>Protomyces</taxon>
    </lineage>
</organism>
<dbReference type="GO" id="GO:0000139">
    <property type="term" value="C:Golgi membrane"/>
    <property type="evidence" value="ECO:0007669"/>
    <property type="project" value="TreeGrafter"/>
</dbReference>
<dbReference type="OMA" id="MDYSDAF"/>
<evidence type="ECO:0000313" key="6">
    <source>
        <dbReference type="EMBL" id="ORY84427.1"/>
    </source>
</evidence>
<name>A0A1Y2FLH0_PROLT</name>
<accession>A0A1Y2FLH0</accession>
<gene>
    <name evidence="6" type="ORF">BCR37DRAFT_378448</name>
</gene>
<evidence type="ECO:0000313" key="7">
    <source>
        <dbReference type="Proteomes" id="UP000193685"/>
    </source>
</evidence>
<dbReference type="GeneID" id="63785643"/>
<dbReference type="Pfam" id="PF08507">
    <property type="entry name" value="COPI_assoc"/>
    <property type="match status" value="1"/>
</dbReference>
<dbReference type="Proteomes" id="UP000193685">
    <property type="component" value="Unassembled WGS sequence"/>
</dbReference>
<dbReference type="AlphaFoldDB" id="A0A1Y2FLH0"/>
<evidence type="ECO:0000256" key="2">
    <source>
        <dbReference type="ARBA" id="ARBA00022692"/>
    </source>
</evidence>
<proteinExistence type="predicted"/>
<evidence type="ECO:0000256" key="1">
    <source>
        <dbReference type="ARBA" id="ARBA00004141"/>
    </source>
</evidence>
<comment type="subcellular location">
    <subcellularLocation>
        <location evidence="1">Membrane</location>
        <topology evidence="1">Multi-pass membrane protein</topology>
    </subcellularLocation>
</comment>
<dbReference type="GO" id="GO:0016192">
    <property type="term" value="P:vesicle-mediated transport"/>
    <property type="evidence" value="ECO:0007669"/>
    <property type="project" value="TreeGrafter"/>
</dbReference>
<dbReference type="PANTHER" id="PTHR28128">
    <property type="entry name" value="GOLGI APPARATUS MEMBRANE PROTEIN TVP15"/>
    <property type="match status" value="1"/>
</dbReference>
<comment type="caution">
    <text evidence="6">The sequence shown here is derived from an EMBL/GenBank/DDBJ whole genome shotgun (WGS) entry which is preliminary data.</text>
</comment>